<dbReference type="EMBL" id="LR785154">
    <property type="protein sequence ID" value="CAB3245717.1"/>
    <property type="molecule type" value="mRNA"/>
</dbReference>
<dbReference type="PROSITE" id="PS50088">
    <property type="entry name" value="ANK_REPEAT"/>
    <property type="match status" value="1"/>
</dbReference>
<dbReference type="InterPro" id="IPR036770">
    <property type="entry name" value="Ankyrin_rpt-contain_sf"/>
</dbReference>
<gene>
    <name evidence="4" type="primary">Fem1c-001</name>
</gene>
<protein>
    <submittedName>
        <fullName evidence="4">Protein fem-1 homolog C</fullName>
    </submittedName>
</protein>
<feature type="repeat" description="ANK" evidence="3">
    <location>
        <begin position="99"/>
        <end position="131"/>
    </location>
</feature>
<sequence length="245" mass="27187">MTRETPKFSEKEEKIYHNLTRLLERTDVGSSSFKLSTVAMKCEEQLLDEFLAEKAPTNILSFKDFLQSQMYTACFWGFYDVVCALIGYGADVNLKNQGSFWTPLHAACFQEHEKIVSILLENGAKVMAKDQGGRTCVDFASVSNILWPLFESCGCKRTPGKDLMKLGLLRHLDAGDVTDDLSSLKLDEKLRNPSSARSLSSNSSSQMKAILHSPDSLVEQPVLISGRRTAGSSTSQSMASILNWD</sequence>
<evidence type="ECO:0000256" key="1">
    <source>
        <dbReference type="ARBA" id="ARBA00022737"/>
    </source>
</evidence>
<dbReference type="PROSITE" id="PS50297">
    <property type="entry name" value="ANK_REP_REGION"/>
    <property type="match status" value="1"/>
</dbReference>
<organism evidence="4">
    <name type="scientific">Phallusia mammillata</name>
    <dbReference type="NCBI Taxonomy" id="59560"/>
    <lineage>
        <taxon>Eukaryota</taxon>
        <taxon>Metazoa</taxon>
        <taxon>Chordata</taxon>
        <taxon>Tunicata</taxon>
        <taxon>Ascidiacea</taxon>
        <taxon>Phlebobranchia</taxon>
        <taxon>Ascidiidae</taxon>
        <taxon>Phallusia</taxon>
    </lineage>
</organism>
<name>A0A6F9DDE3_9ASCI</name>
<evidence type="ECO:0000313" key="4">
    <source>
        <dbReference type="EMBL" id="CAB3245717.1"/>
    </source>
</evidence>
<dbReference type="PANTHER" id="PTHR24171">
    <property type="entry name" value="ANKYRIN REPEAT DOMAIN-CONTAINING PROTEIN 39-RELATED"/>
    <property type="match status" value="1"/>
</dbReference>
<accession>A0A6F9DDE3</accession>
<proteinExistence type="evidence at transcript level"/>
<dbReference type="AlphaFoldDB" id="A0A6F9DDE3"/>
<dbReference type="SUPFAM" id="SSF48403">
    <property type="entry name" value="Ankyrin repeat"/>
    <property type="match status" value="1"/>
</dbReference>
<evidence type="ECO:0000256" key="2">
    <source>
        <dbReference type="ARBA" id="ARBA00023043"/>
    </source>
</evidence>
<evidence type="ECO:0000256" key="3">
    <source>
        <dbReference type="PROSITE-ProRule" id="PRU00023"/>
    </source>
</evidence>
<dbReference type="InterPro" id="IPR002110">
    <property type="entry name" value="Ankyrin_rpt"/>
</dbReference>
<keyword evidence="2 3" id="KW-0040">ANK repeat</keyword>
<keyword evidence="1" id="KW-0677">Repeat</keyword>
<dbReference type="Gene3D" id="1.25.40.20">
    <property type="entry name" value="Ankyrin repeat-containing domain"/>
    <property type="match status" value="1"/>
</dbReference>
<dbReference type="SMART" id="SM00248">
    <property type="entry name" value="ANK"/>
    <property type="match status" value="2"/>
</dbReference>
<reference evidence="4" key="1">
    <citation type="submission" date="2020-04" db="EMBL/GenBank/DDBJ databases">
        <authorList>
            <person name="Neveu A P."/>
        </authorList>
    </citation>
    <scope>NUCLEOTIDE SEQUENCE</scope>
    <source>
        <tissue evidence="4">Whole embryo</tissue>
    </source>
</reference>
<dbReference type="Pfam" id="PF12796">
    <property type="entry name" value="Ank_2"/>
    <property type="match status" value="1"/>
</dbReference>
<dbReference type="PANTHER" id="PTHR24171:SF10">
    <property type="entry name" value="ANKYRIN REPEAT DOMAIN-CONTAINING PROTEIN 29-LIKE"/>
    <property type="match status" value="1"/>
</dbReference>